<evidence type="ECO:0000256" key="1">
    <source>
        <dbReference type="ARBA" id="ARBA00038232"/>
    </source>
</evidence>
<dbReference type="InterPro" id="IPR009057">
    <property type="entry name" value="Homeodomain-like_sf"/>
</dbReference>
<dbReference type="SUPFAM" id="SSF46689">
    <property type="entry name" value="Homeodomain-like"/>
    <property type="match status" value="1"/>
</dbReference>
<dbReference type="PANTHER" id="PTHR33795">
    <property type="entry name" value="INSERTION ELEMENT IS150 PROTEIN INSJ"/>
    <property type="match status" value="1"/>
</dbReference>
<evidence type="ECO:0000256" key="2">
    <source>
        <dbReference type="SAM" id="MobiDB-lite"/>
    </source>
</evidence>
<sequence>MTKYTNDFKLDVVRHHERQGGGAKRTAARFGLDHGTVRLWVAAYRQHGHAGLIQRQRRPHYDVTFKREVLRFLDQGRSIREACAHFNIPARTTIVNWQRRYAAGGIDALRPRPQGRGPMKKPPTPDQKPPGDMTSEEMAEELAYLRAENAYLKKLKALAQAKRSAGAKKR</sequence>
<feature type="region of interest" description="Disordered" evidence="2">
    <location>
        <begin position="106"/>
        <end position="136"/>
    </location>
</feature>
<evidence type="ECO:0000313" key="4">
    <source>
        <dbReference type="EMBL" id="OLO09840.1"/>
    </source>
</evidence>
<dbReference type="Pfam" id="PF13518">
    <property type="entry name" value="HTH_28"/>
    <property type="match status" value="2"/>
</dbReference>
<dbReference type="InterPro" id="IPR036388">
    <property type="entry name" value="WH-like_DNA-bd_sf"/>
</dbReference>
<feature type="domain" description="Insertion element IS150 protein InsJ-like helix-turn-helix" evidence="3">
    <location>
        <begin position="65"/>
        <end position="116"/>
    </location>
</feature>
<dbReference type="EMBL" id="MSDQ01000072">
    <property type="protein sequence ID" value="OLO09840.1"/>
    <property type="molecule type" value="Genomic_DNA"/>
</dbReference>
<dbReference type="PANTHER" id="PTHR33795:SF1">
    <property type="entry name" value="INSERTION ELEMENT IS150 PROTEIN INSJ"/>
    <property type="match status" value="1"/>
</dbReference>
<comment type="similarity">
    <text evidence="1">Belongs to the IS150/IS1296 orfA family.</text>
</comment>
<dbReference type="Gene3D" id="1.10.10.10">
    <property type="entry name" value="Winged helix-like DNA-binding domain superfamily/Winged helix DNA-binding domain"/>
    <property type="match status" value="2"/>
</dbReference>
<dbReference type="GO" id="GO:0043565">
    <property type="term" value="F:sequence-specific DNA binding"/>
    <property type="evidence" value="ECO:0007669"/>
    <property type="project" value="InterPro"/>
</dbReference>
<reference evidence="4 5" key="1">
    <citation type="submission" date="2016-12" db="EMBL/GenBank/DDBJ databases">
        <title>Draft genome sequences of strains Salinicola socius SMB35, Salinicola sp. MH3R3-1 and Chromohalobacter sp. SMB17 from the Verkhnekamsk potash mining region of Russia.</title>
        <authorList>
            <person name="Mavrodi D.V."/>
            <person name="Olsson B.E."/>
            <person name="Korsakova E.S."/>
            <person name="Pyankova A."/>
            <person name="Mavrodi O.V."/>
            <person name="Plotnikova E.G."/>
        </authorList>
    </citation>
    <scope>NUCLEOTIDE SEQUENCE [LARGE SCALE GENOMIC DNA]</scope>
    <source>
        <strain evidence="4 5">SMB17</strain>
    </source>
</reference>
<dbReference type="InterPro" id="IPR052057">
    <property type="entry name" value="IS150/IS1296_orfA-like"/>
</dbReference>
<proteinExistence type="inferred from homology"/>
<accession>A0A1Q8T844</accession>
<dbReference type="InterPro" id="IPR055247">
    <property type="entry name" value="InsJ-like_HTH"/>
</dbReference>
<dbReference type="SUPFAM" id="SSF48295">
    <property type="entry name" value="TrpR-like"/>
    <property type="match status" value="1"/>
</dbReference>
<dbReference type="Proteomes" id="UP000186806">
    <property type="component" value="Unassembled WGS sequence"/>
</dbReference>
<gene>
    <name evidence="4" type="ORF">BTW10_17970</name>
</gene>
<evidence type="ECO:0000259" key="3">
    <source>
        <dbReference type="Pfam" id="PF13518"/>
    </source>
</evidence>
<protein>
    <recommendedName>
        <fullName evidence="3">Insertion element IS150 protein InsJ-like helix-turn-helix domain-containing protein</fullName>
    </recommendedName>
</protein>
<name>A0A1Q8T844_9GAMM</name>
<evidence type="ECO:0000313" key="5">
    <source>
        <dbReference type="Proteomes" id="UP000186806"/>
    </source>
</evidence>
<comment type="caution">
    <text evidence="4">The sequence shown here is derived from an EMBL/GenBank/DDBJ whole genome shotgun (WGS) entry which is preliminary data.</text>
</comment>
<feature type="domain" description="Insertion element IS150 protein InsJ-like helix-turn-helix" evidence="3">
    <location>
        <begin position="8"/>
        <end position="60"/>
    </location>
</feature>
<keyword evidence="5" id="KW-1185">Reference proteome</keyword>
<organism evidence="4 5">
    <name type="scientific">Chromohalobacter japonicus</name>
    <dbReference type="NCBI Taxonomy" id="223900"/>
    <lineage>
        <taxon>Bacteria</taxon>
        <taxon>Pseudomonadati</taxon>
        <taxon>Pseudomonadota</taxon>
        <taxon>Gammaproteobacteria</taxon>
        <taxon>Oceanospirillales</taxon>
        <taxon>Halomonadaceae</taxon>
        <taxon>Chromohalobacter</taxon>
    </lineage>
</organism>
<dbReference type="InterPro" id="IPR010921">
    <property type="entry name" value="Trp_repressor/repl_initiator"/>
</dbReference>
<dbReference type="AlphaFoldDB" id="A0A1Q8T844"/>